<dbReference type="RefSeq" id="WP_415866799.1">
    <property type="nucleotide sequence ID" value="NZ_CP134537.1"/>
</dbReference>
<protein>
    <submittedName>
        <fullName evidence="1">Uncharacterized protein</fullName>
    </submittedName>
</protein>
<name>A0ABY9XXL0_9FLAO</name>
<evidence type="ECO:0000313" key="2">
    <source>
        <dbReference type="Proteomes" id="UP001302806"/>
    </source>
</evidence>
<sequence>MDLELLHKMCKEDTRKSFNEFKRVIDVNLFPFNQNVKEDLLNQLTQGLCSRTVKEFVANNNLSVNQLQYLKNVTNQYKRIALTTSINYCKRLV</sequence>
<reference evidence="1 2" key="1">
    <citation type="submission" date="2023-09" db="EMBL/GenBank/DDBJ databases">
        <title>Thalassobella suaedae gen. nov., sp. nov., a marine bacterium of the family Flavobacteriaceae isolated from a halophyte Suaeda japonica.</title>
        <authorList>
            <person name="Lee S.Y."/>
            <person name="Hwang C.Y."/>
        </authorList>
    </citation>
    <scope>NUCLEOTIDE SEQUENCE [LARGE SCALE GENOMIC DNA]</scope>
    <source>
        <strain evidence="1 2">HL-DH14</strain>
    </source>
</reference>
<gene>
    <name evidence="1" type="ORF">RHP51_07830</name>
</gene>
<organism evidence="1 2">
    <name type="scientific">Thalassobellus suaedae</name>
    <dbReference type="NCBI Taxonomy" id="3074124"/>
    <lineage>
        <taxon>Bacteria</taxon>
        <taxon>Pseudomonadati</taxon>
        <taxon>Bacteroidota</taxon>
        <taxon>Flavobacteriia</taxon>
        <taxon>Flavobacteriales</taxon>
        <taxon>Flavobacteriaceae</taxon>
        <taxon>Thalassobellus</taxon>
    </lineage>
</organism>
<accession>A0ABY9XXL0</accession>
<dbReference type="EMBL" id="CP134537">
    <property type="protein sequence ID" value="WNH10552.1"/>
    <property type="molecule type" value="Genomic_DNA"/>
</dbReference>
<dbReference type="Proteomes" id="UP001302806">
    <property type="component" value="Chromosome"/>
</dbReference>
<evidence type="ECO:0000313" key="1">
    <source>
        <dbReference type="EMBL" id="WNH10552.1"/>
    </source>
</evidence>
<proteinExistence type="predicted"/>